<dbReference type="InterPro" id="IPR016024">
    <property type="entry name" value="ARM-type_fold"/>
</dbReference>
<dbReference type="RefSeq" id="WP_011270958.1">
    <property type="nucleotide sequence ID" value="NZ_LANQ01000001.1"/>
</dbReference>
<proteinExistence type="predicted"/>
<organism evidence="2 3">
    <name type="scientific">Rickettsia felis str. Pedreira</name>
    <dbReference type="NCBI Taxonomy" id="1359196"/>
    <lineage>
        <taxon>Bacteria</taxon>
        <taxon>Pseudomonadati</taxon>
        <taxon>Pseudomonadota</taxon>
        <taxon>Alphaproteobacteria</taxon>
        <taxon>Rickettsiales</taxon>
        <taxon>Rickettsiaceae</taxon>
        <taxon>Rickettsieae</taxon>
        <taxon>Rickettsia</taxon>
        <taxon>spotted fever group</taxon>
    </lineage>
</organism>
<evidence type="ECO:0000313" key="3">
    <source>
        <dbReference type="Proteomes" id="UP000033475"/>
    </source>
</evidence>
<gene>
    <name evidence="2" type="ORF">RFEPED_0185</name>
</gene>
<comment type="caution">
    <text evidence="2">The sequence shown here is derived from an EMBL/GenBank/DDBJ whole genome shotgun (WGS) entry which is preliminary data.</text>
</comment>
<dbReference type="AlphaFoldDB" id="A0A0F3MPW7"/>
<reference evidence="2 3" key="1">
    <citation type="submission" date="2015-01" db="EMBL/GenBank/DDBJ databases">
        <title>Genome Sequencing of Rickettsiales.</title>
        <authorList>
            <person name="Daugherty S.C."/>
            <person name="Su Q."/>
            <person name="Abolude K."/>
            <person name="Beier-Sexton M."/>
            <person name="Carlyon J.A."/>
            <person name="Carter R."/>
            <person name="Day N.P."/>
            <person name="Dumler S.J."/>
            <person name="Dyachenko V."/>
            <person name="Godinez A."/>
            <person name="Kurtti T.J."/>
            <person name="Lichay M."/>
            <person name="Mullins K.E."/>
            <person name="Ott S."/>
            <person name="Pappas-Brown V."/>
            <person name="Paris D.H."/>
            <person name="Patel P."/>
            <person name="Richards A.L."/>
            <person name="Sadzewicz L."/>
            <person name="Sears K."/>
            <person name="Seidman D."/>
            <person name="Sengamalay N."/>
            <person name="Stenos J."/>
            <person name="Tallon L.J."/>
            <person name="Vincent G."/>
            <person name="Fraser C.M."/>
            <person name="Munderloh U."/>
            <person name="Dunning-Hotopp J.C."/>
        </authorList>
    </citation>
    <scope>NUCLEOTIDE SEQUENCE [LARGE SCALE GENOMIC DNA]</scope>
    <source>
        <strain evidence="2 3">Pedreira</strain>
    </source>
</reference>
<evidence type="ECO:0000313" key="2">
    <source>
        <dbReference type="EMBL" id="KJV57818.1"/>
    </source>
</evidence>
<feature type="transmembrane region" description="Helical" evidence="1">
    <location>
        <begin position="188"/>
        <end position="207"/>
    </location>
</feature>
<keyword evidence="1" id="KW-0472">Membrane</keyword>
<name>A0A0F3MPW7_RICFI</name>
<sequence length="239" mass="28649">MSGFRYLVRRFYNIKENLILPLLFENLKSNNKRIYGETVQVLGEITHFVPRLKRKIYLAYFENGIDFFTETRLKKFTDKNLIYSLNNEEEKIEFILSFCQNSLNYQEALEVCLYFLKKNENEEINIAAFQGLSYIVFRFRKIDFKAVLPFIKRFSKYSITGCENIYAESLLEDIAIVIPKLRKKVISLLKKSPVFFLVLWFVNYIIAKNKPKDQIKLEKILKLHLNNLKRKKLKYNFDF</sequence>
<dbReference type="Proteomes" id="UP000033475">
    <property type="component" value="Unassembled WGS sequence"/>
</dbReference>
<dbReference type="PATRIC" id="fig|1359196.3.peg.173"/>
<dbReference type="SUPFAM" id="SSF48371">
    <property type="entry name" value="ARM repeat"/>
    <property type="match status" value="1"/>
</dbReference>
<evidence type="ECO:0000256" key="1">
    <source>
        <dbReference type="SAM" id="Phobius"/>
    </source>
</evidence>
<accession>A0A0F3MPW7</accession>
<keyword evidence="1" id="KW-1133">Transmembrane helix</keyword>
<dbReference type="EMBL" id="LANQ01000001">
    <property type="protein sequence ID" value="KJV57818.1"/>
    <property type="molecule type" value="Genomic_DNA"/>
</dbReference>
<protein>
    <submittedName>
        <fullName evidence="2">Uncharacterized protein</fullName>
    </submittedName>
</protein>
<keyword evidence="1" id="KW-0812">Transmembrane</keyword>